<reference evidence="1 2" key="1">
    <citation type="journal article" date="2021" name="Int. J. Syst. Evol. Microbiol.">
        <title>Clostridium zeae sp. nov., isolated from corn silage.</title>
        <authorList>
            <person name="Kobayashi H."/>
            <person name="Tanizawa Y."/>
            <person name="Yagura M."/>
            <person name="Sakamoto M."/>
            <person name="Ohkuma M."/>
            <person name="Tohno M."/>
        </authorList>
    </citation>
    <scope>NUCLEOTIDE SEQUENCE [LARGE SCALE GENOMIC DNA]</scope>
    <source>
        <strain evidence="1 2">CSC2</strain>
    </source>
</reference>
<keyword evidence="2" id="KW-1185">Reference proteome</keyword>
<evidence type="ECO:0000313" key="1">
    <source>
        <dbReference type="EMBL" id="GFZ30301.1"/>
    </source>
</evidence>
<comment type="caution">
    <text evidence="1">The sequence shown here is derived from an EMBL/GenBank/DDBJ whole genome shotgun (WGS) entry which is preliminary data.</text>
</comment>
<dbReference type="EMBL" id="BMBA01000001">
    <property type="protein sequence ID" value="GFZ30301.1"/>
    <property type="molecule type" value="Genomic_DNA"/>
</dbReference>
<evidence type="ECO:0008006" key="3">
    <source>
        <dbReference type="Google" id="ProtNLM"/>
    </source>
</evidence>
<protein>
    <recommendedName>
        <fullName evidence="3">RHS repeat-associated core domain-containing protein</fullName>
    </recommendedName>
</protein>
<organism evidence="1 2">
    <name type="scientific">Clostridium zeae</name>
    <dbReference type="NCBI Taxonomy" id="2759022"/>
    <lineage>
        <taxon>Bacteria</taxon>
        <taxon>Bacillati</taxon>
        <taxon>Bacillota</taxon>
        <taxon>Clostridia</taxon>
        <taxon>Eubacteriales</taxon>
        <taxon>Clostridiaceae</taxon>
        <taxon>Clostridium</taxon>
    </lineage>
</organism>
<gene>
    <name evidence="1" type="ORF">CSC2_08270</name>
</gene>
<sequence>MTDSNGLYYMRARYYSPELKRFINADTLKGTINNGETLNNYAYANGNPISMVDPFGRCADMASDVGHTALNTLGLISFLGAVPDTANAVWYAFQGKWGYAGLSLVSAIPFFGDFGDAGKIAKDEVDIGKDAKLIFGVDRTMMSVTTDPAVAQRFAGEYGKVYEALILESKLIPQTLSDARESEYLIKFVVGRVRLQIQLYQVYTIL</sequence>
<dbReference type="NCBIfam" id="TIGR03696">
    <property type="entry name" value="Rhs_assc_core"/>
    <property type="match status" value="1"/>
</dbReference>
<dbReference type="InterPro" id="IPR022385">
    <property type="entry name" value="Rhs_assc_core"/>
</dbReference>
<evidence type="ECO:0000313" key="2">
    <source>
        <dbReference type="Proteomes" id="UP000663802"/>
    </source>
</evidence>
<dbReference type="Proteomes" id="UP000663802">
    <property type="component" value="Unassembled WGS sequence"/>
</dbReference>
<dbReference type="RefSeq" id="WP_206868280.1">
    <property type="nucleotide sequence ID" value="NZ_BMBA01000001.1"/>
</dbReference>
<name>A0ABQ1E6A1_9CLOT</name>
<dbReference type="CDD" id="cd20745">
    <property type="entry name" value="FIX_RhsA_AHH_HNH-like"/>
    <property type="match status" value="1"/>
</dbReference>
<accession>A0ABQ1E6A1</accession>
<proteinExistence type="predicted"/>
<dbReference type="Gene3D" id="2.180.10.10">
    <property type="entry name" value="RHS repeat-associated core"/>
    <property type="match status" value="1"/>
</dbReference>